<dbReference type="EMBL" id="JBHUEA010000001">
    <property type="protein sequence ID" value="MFD1720160.1"/>
    <property type="molecule type" value="Genomic_DNA"/>
</dbReference>
<feature type="transmembrane region" description="Helical" evidence="1">
    <location>
        <begin position="236"/>
        <end position="258"/>
    </location>
</feature>
<evidence type="ECO:0000313" key="3">
    <source>
        <dbReference type="Proteomes" id="UP001597347"/>
    </source>
</evidence>
<feature type="transmembrane region" description="Helical" evidence="1">
    <location>
        <begin position="264"/>
        <end position="284"/>
    </location>
</feature>
<evidence type="ECO:0000313" key="2">
    <source>
        <dbReference type="EMBL" id="MFD1720160.1"/>
    </source>
</evidence>
<feature type="transmembrane region" description="Helical" evidence="1">
    <location>
        <begin position="322"/>
        <end position="344"/>
    </location>
</feature>
<feature type="transmembrane region" description="Helical" evidence="1">
    <location>
        <begin position="350"/>
        <end position="367"/>
    </location>
</feature>
<comment type="caution">
    <text evidence="2">The sequence shown here is derived from an EMBL/GenBank/DDBJ whole genome shotgun (WGS) entry which is preliminary data.</text>
</comment>
<keyword evidence="1" id="KW-0812">Transmembrane</keyword>
<accession>A0ABW4LBT4</accession>
<feature type="transmembrane region" description="Helical" evidence="1">
    <location>
        <begin position="379"/>
        <end position="398"/>
    </location>
</feature>
<sequence length="444" mass="47079">MTSSPRQDLLDEPSDLDALAVDPLGTDPSRPHLLLASKPWAMVVAQFFPVLALGLTYPFVVEQLDAARVAGIGLSVLMVSCAVITPTLAQAVAAPVYLHLLGDRGADPNHVARTVLRVALPALLVVGPLMLFASIGVGAARQLPLSLFGAFFGLLVLHVAMGALIVPAYALRAPLLLVLPWSAYVVVLLLVPTWLWAPPVAAILLQAATLAVVGLRRRQHRQAWEPLQVGWRASAVAALRGAAEGLPLWSIPAVVWLLDVRLSSIGFVYIALLPGVLAHQLFFVRTVDPGWRLLDGARDALHALPYPEARAKFERFTRGVRAGVGQATALLLLLSMAMISGAVVMHWRDGQLLVVVVLAAFAAVAAMMQGYTLGMLGSAVPLGVLGACALVVVVGGISMGLPDVAVLGTAAALYGAYALVAVGVSRRVMHRPEHALFWRRAVQW</sequence>
<gene>
    <name evidence="2" type="ORF">ACFSBI_01235</name>
</gene>
<keyword evidence="1" id="KW-0472">Membrane</keyword>
<reference evidence="3" key="1">
    <citation type="journal article" date="2019" name="Int. J. Syst. Evol. Microbiol.">
        <title>The Global Catalogue of Microorganisms (GCM) 10K type strain sequencing project: providing services to taxonomists for standard genome sequencing and annotation.</title>
        <authorList>
            <consortium name="The Broad Institute Genomics Platform"/>
            <consortium name="The Broad Institute Genome Sequencing Center for Infectious Disease"/>
            <person name="Wu L."/>
            <person name="Ma J."/>
        </authorList>
    </citation>
    <scope>NUCLEOTIDE SEQUENCE [LARGE SCALE GENOMIC DNA]</scope>
    <source>
        <strain evidence="3">CGMCC 1.12471</strain>
    </source>
</reference>
<feature type="transmembrane region" description="Helical" evidence="1">
    <location>
        <begin position="72"/>
        <end position="98"/>
    </location>
</feature>
<feature type="transmembrane region" description="Helical" evidence="1">
    <location>
        <begin position="40"/>
        <end position="60"/>
    </location>
</feature>
<organism evidence="2 3">
    <name type="scientific">Amnibacterium endophyticum</name>
    <dbReference type="NCBI Taxonomy" id="2109337"/>
    <lineage>
        <taxon>Bacteria</taxon>
        <taxon>Bacillati</taxon>
        <taxon>Actinomycetota</taxon>
        <taxon>Actinomycetes</taxon>
        <taxon>Micrococcales</taxon>
        <taxon>Microbacteriaceae</taxon>
        <taxon>Amnibacterium</taxon>
    </lineage>
</organism>
<name>A0ABW4LBT4_9MICO</name>
<proteinExistence type="predicted"/>
<evidence type="ECO:0000256" key="1">
    <source>
        <dbReference type="SAM" id="Phobius"/>
    </source>
</evidence>
<feature type="transmembrane region" description="Helical" evidence="1">
    <location>
        <begin position="404"/>
        <end position="424"/>
    </location>
</feature>
<keyword evidence="3" id="KW-1185">Reference proteome</keyword>
<protein>
    <submittedName>
        <fullName evidence="2">Uncharacterized protein</fullName>
    </submittedName>
</protein>
<feature type="transmembrane region" description="Helical" evidence="1">
    <location>
        <begin position="196"/>
        <end position="215"/>
    </location>
</feature>
<feature type="transmembrane region" description="Helical" evidence="1">
    <location>
        <begin position="118"/>
        <end position="139"/>
    </location>
</feature>
<keyword evidence="1" id="KW-1133">Transmembrane helix</keyword>
<feature type="transmembrane region" description="Helical" evidence="1">
    <location>
        <begin position="145"/>
        <end position="166"/>
    </location>
</feature>
<dbReference type="RefSeq" id="WP_377931367.1">
    <property type="nucleotide sequence ID" value="NZ_JBHUEA010000001.1"/>
</dbReference>
<dbReference type="Proteomes" id="UP001597347">
    <property type="component" value="Unassembled WGS sequence"/>
</dbReference>